<dbReference type="RefSeq" id="WP_184510744.1">
    <property type="nucleotide sequence ID" value="NZ_JACHVT010000006.1"/>
</dbReference>
<comment type="caution">
    <text evidence="2">The sequence shown here is derived from an EMBL/GenBank/DDBJ whole genome shotgun (WGS) entry which is preliminary data.</text>
</comment>
<organism evidence="2 3">
    <name type="scientific">Terracoccus luteus</name>
    <dbReference type="NCBI Taxonomy" id="53356"/>
    <lineage>
        <taxon>Bacteria</taxon>
        <taxon>Bacillati</taxon>
        <taxon>Actinomycetota</taxon>
        <taxon>Actinomycetes</taxon>
        <taxon>Micrococcales</taxon>
        <taxon>Intrasporangiaceae</taxon>
        <taxon>Terracoccus</taxon>
    </lineage>
</organism>
<sequence>MPYPGRPVLEVLPQFVGTATIKQSPQQRAVLLDFVAQNYAAGRSLRELGELTGRSQTAIRRALDAAGVLRRAPGAPSTVAHTGDVQGRYDD</sequence>
<evidence type="ECO:0000313" key="3">
    <source>
        <dbReference type="Proteomes" id="UP000590811"/>
    </source>
</evidence>
<dbReference type="Pfam" id="PF19575">
    <property type="entry name" value="HTH_58"/>
    <property type="match status" value="1"/>
</dbReference>
<dbReference type="Proteomes" id="UP000590811">
    <property type="component" value="Unassembled WGS sequence"/>
</dbReference>
<reference evidence="2 3" key="1">
    <citation type="submission" date="2020-08" db="EMBL/GenBank/DDBJ databases">
        <title>Genomic Encyclopedia of Type Strains, Phase IV (KMG-V): Genome sequencing to study the core and pangenomes of soil and plant-associated prokaryotes.</title>
        <authorList>
            <person name="Whitman W."/>
        </authorList>
    </citation>
    <scope>NUCLEOTIDE SEQUENCE [LARGE SCALE GENOMIC DNA]</scope>
    <source>
        <strain evidence="2 3">B3ACCR2</strain>
    </source>
</reference>
<dbReference type="EMBL" id="JACHVT010000006">
    <property type="protein sequence ID" value="MBB2987601.1"/>
    <property type="molecule type" value="Genomic_DNA"/>
</dbReference>
<evidence type="ECO:0000259" key="1">
    <source>
        <dbReference type="Pfam" id="PF19575"/>
    </source>
</evidence>
<accession>A0A839Q4P2</accession>
<protein>
    <recommendedName>
        <fullName evidence="1">Helix-turn-helix domain-containing protein</fullName>
    </recommendedName>
</protein>
<name>A0A839Q4P2_9MICO</name>
<evidence type="ECO:0000313" key="2">
    <source>
        <dbReference type="EMBL" id="MBB2987601.1"/>
    </source>
</evidence>
<proteinExistence type="predicted"/>
<feature type="domain" description="Helix-turn-helix" evidence="1">
    <location>
        <begin position="26"/>
        <end position="76"/>
    </location>
</feature>
<gene>
    <name evidence="2" type="ORF">FHW14_002787</name>
</gene>
<dbReference type="InterPro" id="IPR045745">
    <property type="entry name" value="HTH_58_Actinobacteria-type"/>
</dbReference>
<dbReference type="AlphaFoldDB" id="A0A839Q4P2"/>